<dbReference type="InterPro" id="IPR013083">
    <property type="entry name" value="Znf_RING/FYVE/PHD"/>
</dbReference>
<feature type="region of interest" description="Disordered" evidence="9">
    <location>
        <begin position="448"/>
        <end position="472"/>
    </location>
</feature>
<feature type="compositionally biased region" description="Low complexity" evidence="9">
    <location>
        <begin position="366"/>
        <end position="377"/>
    </location>
</feature>
<evidence type="ECO:0000256" key="10">
    <source>
        <dbReference type="SAM" id="Phobius"/>
    </source>
</evidence>
<dbReference type="CDD" id="cd16454">
    <property type="entry name" value="RING-H2_PA-TM-RING"/>
    <property type="match status" value="1"/>
</dbReference>
<evidence type="ECO:0000256" key="1">
    <source>
        <dbReference type="ARBA" id="ARBA00004370"/>
    </source>
</evidence>
<evidence type="ECO:0000256" key="4">
    <source>
        <dbReference type="ARBA" id="ARBA00022771"/>
    </source>
</evidence>
<keyword evidence="6 10" id="KW-1133">Transmembrane helix</keyword>
<dbReference type="AlphaFoldDB" id="B2WEX4"/>
<dbReference type="STRING" id="426418.B2WEX4"/>
<keyword evidence="4 8" id="KW-0863">Zinc-finger</keyword>
<evidence type="ECO:0000256" key="3">
    <source>
        <dbReference type="ARBA" id="ARBA00022723"/>
    </source>
</evidence>
<protein>
    <recommendedName>
        <fullName evidence="11">RING-type domain-containing protein</fullName>
    </recommendedName>
</protein>
<dbReference type="SUPFAM" id="SSF57850">
    <property type="entry name" value="RING/U-box"/>
    <property type="match status" value="1"/>
</dbReference>
<dbReference type="PROSITE" id="PS50089">
    <property type="entry name" value="ZF_RING_2"/>
    <property type="match status" value="1"/>
</dbReference>
<keyword evidence="3" id="KW-0479">Metal-binding</keyword>
<dbReference type="SMART" id="SM00184">
    <property type="entry name" value="RING"/>
    <property type="match status" value="1"/>
</dbReference>
<dbReference type="HOGENOM" id="CLU_008264_1_0_1"/>
<reference evidence="13" key="1">
    <citation type="journal article" date="2013" name="G3 (Bethesda)">
        <title>Comparative genomics of a plant-pathogenic fungus, Pyrenophora tritici-repentis, reveals transduplication and the impact of repeat elements on pathogenicity and population divergence.</title>
        <authorList>
            <person name="Manning V.A."/>
            <person name="Pandelova I."/>
            <person name="Dhillon B."/>
            <person name="Wilhelm L.J."/>
            <person name="Goodwin S.B."/>
            <person name="Berlin A.M."/>
            <person name="Figueroa M."/>
            <person name="Freitag M."/>
            <person name="Hane J.K."/>
            <person name="Henrissat B."/>
            <person name="Holman W.H."/>
            <person name="Kodira C.D."/>
            <person name="Martin J."/>
            <person name="Oliver R.P."/>
            <person name="Robbertse B."/>
            <person name="Schackwitz W."/>
            <person name="Schwartz D.C."/>
            <person name="Spatafora J.W."/>
            <person name="Turgeon B.G."/>
            <person name="Yandava C."/>
            <person name="Young S."/>
            <person name="Zhou S."/>
            <person name="Zeng Q."/>
            <person name="Grigoriev I.V."/>
            <person name="Ma L.-J."/>
            <person name="Ciuffetti L.M."/>
        </authorList>
    </citation>
    <scope>NUCLEOTIDE SEQUENCE [LARGE SCALE GENOMIC DNA]</scope>
    <source>
        <strain evidence="13">Pt-1C-BFP</strain>
    </source>
</reference>
<evidence type="ECO:0000256" key="7">
    <source>
        <dbReference type="ARBA" id="ARBA00023136"/>
    </source>
</evidence>
<feature type="region of interest" description="Disordered" evidence="9">
    <location>
        <begin position="356"/>
        <end position="377"/>
    </location>
</feature>
<dbReference type="PANTHER" id="PTHR46539:SF1">
    <property type="entry name" value="E3 UBIQUITIN-PROTEIN LIGASE ATL42"/>
    <property type="match status" value="1"/>
</dbReference>
<dbReference type="GO" id="GO:0008270">
    <property type="term" value="F:zinc ion binding"/>
    <property type="evidence" value="ECO:0007669"/>
    <property type="project" value="UniProtKB-KW"/>
</dbReference>
<dbReference type="OMA" id="PGCSICT"/>
<dbReference type="PANTHER" id="PTHR46539">
    <property type="entry name" value="E3 UBIQUITIN-PROTEIN LIGASE ATL42"/>
    <property type="match status" value="1"/>
</dbReference>
<evidence type="ECO:0000259" key="11">
    <source>
        <dbReference type="PROSITE" id="PS50089"/>
    </source>
</evidence>
<evidence type="ECO:0000313" key="12">
    <source>
        <dbReference type="EMBL" id="EDU51054.1"/>
    </source>
</evidence>
<dbReference type="Pfam" id="PF13639">
    <property type="entry name" value="zf-RING_2"/>
    <property type="match status" value="1"/>
</dbReference>
<evidence type="ECO:0000256" key="5">
    <source>
        <dbReference type="ARBA" id="ARBA00022833"/>
    </source>
</evidence>
<keyword evidence="2 10" id="KW-0812">Transmembrane</keyword>
<feature type="domain" description="RING-type" evidence="11">
    <location>
        <begin position="396"/>
        <end position="438"/>
    </location>
</feature>
<dbReference type="InterPro" id="IPR001841">
    <property type="entry name" value="Znf_RING"/>
</dbReference>
<comment type="subcellular location">
    <subcellularLocation>
        <location evidence="1">Membrane</location>
    </subcellularLocation>
</comment>
<evidence type="ECO:0000313" key="13">
    <source>
        <dbReference type="Proteomes" id="UP000001471"/>
    </source>
</evidence>
<evidence type="ECO:0000256" key="6">
    <source>
        <dbReference type="ARBA" id="ARBA00022989"/>
    </source>
</evidence>
<dbReference type="Gene3D" id="3.30.40.10">
    <property type="entry name" value="Zinc/RING finger domain, C3HC4 (zinc finger)"/>
    <property type="match status" value="1"/>
</dbReference>
<feature type="transmembrane region" description="Helical" evidence="10">
    <location>
        <begin position="231"/>
        <end position="257"/>
    </location>
</feature>
<sequence length="570" mass="61323">MHWKTVNQTQVIANAFYTDARNGYPGNIDGGALHNWLGGELVFYMGEKPKRWDVVAAAAASIAPTNTSTVRVNLGHGTLPLSHAEGDGGKIADLVEGNLYNTNFDNVANISSNEVAYISCNPGDYTGFDDAQRVFQQAYTQANISAIILYSTVSDYCNYTQESSQTIMDDFAVYSMTNAQDSAKVLDAISNLPTHMKYFVRVKGRAVDTGGDGKGDPYQTQNPLGPSPSTAVAMIILYSITGIITALFLVIIITGAVRAHRHPERYGPRNVLGRPRQSRARGLGRAILDTIPIVKFGEKEPEKPADVELGPAGEVTDAAHANTNTGLPMGQATTGQQENNTATIPNITVGGAETTESTTRALAEEQQSGIAPAQSAAAAAGATGTDNISSDDSLGCSICTEDFERGQDLRVLPCDHKFHPECVDPWLLNVSGTCPLCRVDLRPVQSRDSLDSQNMDGLASPLNPEAETSHRRRTAFRDILSLRHRPNASTEERIGALRRLREQRRNNSGDLAGDGNASVEDTRSRRISNRLSDVFAGRTRRERRDESPTQAPGDGSLRPDAGAGAGSHTQ</sequence>
<dbReference type="InParanoid" id="B2WEX4"/>
<organism evidence="12 13">
    <name type="scientific">Pyrenophora tritici-repentis (strain Pt-1C-BFP)</name>
    <name type="common">Wheat tan spot fungus</name>
    <name type="synonym">Drechslera tritici-repentis</name>
    <dbReference type="NCBI Taxonomy" id="426418"/>
    <lineage>
        <taxon>Eukaryota</taxon>
        <taxon>Fungi</taxon>
        <taxon>Dikarya</taxon>
        <taxon>Ascomycota</taxon>
        <taxon>Pezizomycotina</taxon>
        <taxon>Dothideomycetes</taxon>
        <taxon>Pleosporomycetidae</taxon>
        <taxon>Pleosporales</taxon>
        <taxon>Pleosporineae</taxon>
        <taxon>Pleosporaceae</taxon>
        <taxon>Pyrenophora</taxon>
    </lineage>
</organism>
<evidence type="ECO:0000256" key="8">
    <source>
        <dbReference type="PROSITE-ProRule" id="PRU00175"/>
    </source>
</evidence>
<proteinExistence type="predicted"/>
<name>B2WEX4_PYRTR</name>
<evidence type="ECO:0000256" key="2">
    <source>
        <dbReference type="ARBA" id="ARBA00022692"/>
    </source>
</evidence>
<evidence type="ECO:0000256" key="9">
    <source>
        <dbReference type="SAM" id="MobiDB-lite"/>
    </source>
</evidence>
<dbReference type="EMBL" id="DS231623">
    <property type="protein sequence ID" value="EDU51054.1"/>
    <property type="molecule type" value="Genomic_DNA"/>
</dbReference>
<dbReference type="eggNOG" id="KOG0800">
    <property type="taxonomic scope" value="Eukaryota"/>
</dbReference>
<keyword evidence="7 10" id="KW-0472">Membrane</keyword>
<dbReference type="GO" id="GO:0016020">
    <property type="term" value="C:membrane"/>
    <property type="evidence" value="ECO:0007669"/>
    <property type="project" value="UniProtKB-SubCell"/>
</dbReference>
<dbReference type="Proteomes" id="UP000001471">
    <property type="component" value="Unassembled WGS sequence"/>
</dbReference>
<keyword evidence="5" id="KW-0862">Zinc</keyword>
<gene>
    <name evidence="12" type="ORF">PTRG_08135</name>
</gene>
<accession>B2WEX4</accession>
<dbReference type="OrthoDB" id="8062037at2759"/>
<feature type="region of interest" description="Disordered" evidence="9">
    <location>
        <begin position="505"/>
        <end position="570"/>
    </location>
</feature>